<feature type="domain" description="RanBP2-type" evidence="9">
    <location>
        <begin position="1"/>
        <end position="30"/>
    </location>
</feature>
<evidence type="ECO:0000256" key="1">
    <source>
        <dbReference type="ARBA" id="ARBA00007623"/>
    </source>
</evidence>
<dbReference type="GO" id="GO:0004198">
    <property type="term" value="F:calcium-dependent cysteine-type endopeptidase activity"/>
    <property type="evidence" value="ECO:0007669"/>
    <property type="project" value="InterPro"/>
</dbReference>
<dbReference type="SMART" id="SM00547">
    <property type="entry name" value="ZnF_RBZ"/>
    <property type="match status" value="2"/>
</dbReference>
<evidence type="ECO:0000256" key="7">
    <source>
        <dbReference type="PROSITE-ProRule" id="PRU00322"/>
    </source>
</evidence>
<evidence type="ECO:0000256" key="2">
    <source>
        <dbReference type="ARBA" id="ARBA00022723"/>
    </source>
</evidence>
<dbReference type="PROSITE" id="PS50203">
    <property type="entry name" value="CALPAIN_CAT"/>
    <property type="match status" value="1"/>
</dbReference>
<dbReference type="EMBL" id="JAAPAO010000299">
    <property type="protein sequence ID" value="KAF4664025.1"/>
    <property type="molecule type" value="Genomic_DNA"/>
</dbReference>
<evidence type="ECO:0000313" key="11">
    <source>
        <dbReference type="EMBL" id="KAF4664025.1"/>
    </source>
</evidence>
<dbReference type="Pfam" id="PF00648">
    <property type="entry name" value="Peptidase_C2"/>
    <property type="match status" value="1"/>
</dbReference>
<gene>
    <name evidence="11" type="ORF">FOL47_005335</name>
</gene>
<feature type="active site" evidence="5 6">
    <location>
        <position position="434"/>
    </location>
</feature>
<keyword evidence="6" id="KW-0645">Protease</keyword>
<dbReference type="PANTHER" id="PTHR10183">
    <property type="entry name" value="CALPAIN"/>
    <property type="match status" value="1"/>
</dbReference>
<dbReference type="Gene3D" id="3.90.70.10">
    <property type="entry name" value="Cysteine proteinases"/>
    <property type="match status" value="1"/>
</dbReference>
<keyword evidence="4" id="KW-0862">Zinc</keyword>
<evidence type="ECO:0000256" key="6">
    <source>
        <dbReference type="PROSITE-ProRule" id="PRU00239"/>
    </source>
</evidence>
<accession>A0A7J6LXP9</accession>
<sequence length="787" mass="86572">MSDRWQCPSCTYSNPPDALVCTCCEREANPAFLEAETPRTRIANGTETTGPSENKGSPRSPQQGVRWYCITCDKWYPVTLPYCSSCGAPAPKERIKCRGCKRILEYIISRPPATLVDCQACRVLTPVNGDPSIEDYGPCRESARGRILSADNVATVAKARLDFITEACLTLNQPFVDDEFPPGPRALFGDSPTGVPTDTNVHNRWSEITQLPWLRPGPNYQLFSPTSGPLPEDVLQGALGDCWILSALAALCQQRPSLIKDLFPYQGGGEASPVGAYLVRLCNSSGAWRLVVVDDHFLSTSPGHRVFAGRSSRVLWVSLLEKAYAKLNGSYEAIEAGTAAEGLTALTGWPCVVYRLQAGGSGVNGGREITQQDDEVLWGSLLSHAGVHVMCASCGFVDGVGKEEYEAMGLFSQHCYSILKVATIGDLRLLKLRNPWGSRVWRGAYGPTSPQWTPELEVALQATTDEDPTGPGTFWIPLSDMRRYFSAITVCLHEDSWSEARTPIMPFPAQLSFPAVPAAEISSFANTQANLSVFQNSSRSGEDDSFPNDVGIVLFRRRPPPNSNVLDYVASSPRSTHSTVQLDTWLYSHTRQSQSDVETRFLAIILTFNHRSGEKAQRRREFTLGVFSAKPAIVRDLWVGFEAERTALAAHIVATGSCEINHDFNLYTTYDAGYCVYVVNTANRAVYFESTVSNAVNLSSSRGWTPSEDGSNVSITTHDLILPGQAMIVLIVSDWGGGFRYTHNYRYTFMGRWSPGQSFHTPPIQEESIHQPFSCGPYSSQPVVRYP</sequence>
<dbReference type="InterPro" id="IPR000169">
    <property type="entry name" value="Pept_cys_AS"/>
</dbReference>
<dbReference type="PROSITE" id="PS50199">
    <property type="entry name" value="ZF_RANBP2_2"/>
    <property type="match status" value="1"/>
</dbReference>
<proteinExistence type="inferred from homology"/>
<dbReference type="SUPFAM" id="SSF54001">
    <property type="entry name" value="Cysteine proteinases"/>
    <property type="match status" value="1"/>
</dbReference>
<comment type="similarity">
    <text evidence="1">Belongs to the peptidase C2 family.</text>
</comment>
<dbReference type="Gene3D" id="4.10.1060.10">
    <property type="entry name" value="Zinc finger, RanBP2-type"/>
    <property type="match status" value="1"/>
</dbReference>
<dbReference type="GO" id="GO:0006508">
    <property type="term" value="P:proteolysis"/>
    <property type="evidence" value="ECO:0007669"/>
    <property type="project" value="UniProtKB-KW"/>
</dbReference>
<keyword evidence="2" id="KW-0479">Metal-binding</keyword>
<reference evidence="11 12" key="1">
    <citation type="submission" date="2020-04" db="EMBL/GenBank/DDBJ databases">
        <title>Perkinsus chesapeaki whole genome sequence.</title>
        <authorList>
            <person name="Bogema D.R."/>
        </authorList>
    </citation>
    <scope>NUCLEOTIDE SEQUENCE [LARGE SCALE GENOMIC DNA]</scope>
    <source>
        <strain evidence="11">ATCC PRA-425</strain>
    </source>
</reference>
<keyword evidence="6" id="KW-0378">Hydrolase</keyword>
<dbReference type="SMART" id="SM00230">
    <property type="entry name" value="CysPc"/>
    <property type="match status" value="1"/>
</dbReference>
<dbReference type="PROSITE" id="PS00139">
    <property type="entry name" value="THIOL_PROTEASE_CYS"/>
    <property type="match status" value="1"/>
</dbReference>
<evidence type="ECO:0000313" key="12">
    <source>
        <dbReference type="Proteomes" id="UP000591131"/>
    </source>
</evidence>
<dbReference type="InterPro" id="IPR022684">
    <property type="entry name" value="Calpain_cysteine_protease"/>
</dbReference>
<feature type="domain" description="Calpain catalytic" evidence="10">
    <location>
        <begin position="174"/>
        <end position="494"/>
    </location>
</feature>
<dbReference type="PRINTS" id="PR00704">
    <property type="entry name" value="CALPAIN"/>
</dbReference>
<organism evidence="11 12">
    <name type="scientific">Perkinsus chesapeaki</name>
    <name type="common">Clam parasite</name>
    <name type="synonym">Perkinsus andrewsi</name>
    <dbReference type="NCBI Taxonomy" id="330153"/>
    <lineage>
        <taxon>Eukaryota</taxon>
        <taxon>Sar</taxon>
        <taxon>Alveolata</taxon>
        <taxon>Perkinsozoa</taxon>
        <taxon>Perkinsea</taxon>
        <taxon>Perkinsida</taxon>
        <taxon>Perkinsidae</taxon>
        <taxon>Perkinsus</taxon>
    </lineage>
</organism>
<evidence type="ECO:0000256" key="4">
    <source>
        <dbReference type="ARBA" id="ARBA00022833"/>
    </source>
</evidence>
<comment type="caution">
    <text evidence="11">The sequence shown here is derived from an EMBL/GenBank/DDBJ whole genome shotgun (WGS) entry which is preliminary data.</text>
</comment>
<evidence type="ECO:0000259" key="9">
    <source>
        <dbReference type="PROSITE" id="PS50199"/>
    </source>
</evidence>
<dbReference type="OrthoDB" id="268518at2759"/>
<keyword evidence="6" id="KW-0788">Thiol protease</keyword>
<dbReference type="GO" id="GO:0008270">
    <property type="term" value="F:zinc ion binding"/>
    <property type="evidence" value="ECO:0007669"/>
    <property type="project" value="UniProtKB-KW"/>
</dbReference>
<keyword evidence="12" id="KW-1185">Reference proteome</keyword>
<dbReference type="Proteomes" id="UP000591131">
    <property type="component" value="Unassembled WGS sequence"/>
</dbReference>
<dbReference type="CDD" id="cd00044">
    <property type="entry name" value="CysPc"/>
    <property type="match status" value="1"/>
</dbReference>
<keyword evidence="3 7" id="KW-0863">Zinc-finger</keyword>
<feature type="compositionally biased region" description="Polar residues" evidence="8">
    <location>
        <begin position="43"/>
        <end position="63"/>
    </location>
</feature>
<name>A0A7J6LXP9_PERCH</name>
<evidence type="ECO:0000256" key="5">
    <source>
        <dbReference type="PIRSR" id="PIRSR622684-1"/>
    </source>
</evidence>
<feature type="region of interest" description="Disordered" evidence="8">
    <location>
        <begin position="35"/>
        <end position="63"/>
    </location>
</feature>
<feature type="active site" evidence="5 6">
    <location>
        <position position="242"/>
    </location>
</feature>
<evidence type="ECO:0000256" key="8">
    <source>
        <dbReference type="SAM" id="MobiDB-lite"/>
    </source>
</evidence>
<dbReference type="InterPro" id="IPR038765">
    <property type="entry name" value="Papain-like_cys_pep_sf"/>
</dbReference>
<protein>
    <recommendedName>
        <fullName evidence="13">Calpain-15</fullName>
    </recommendedName>
</protein>
<dbReference type="PANTHER" id="PTHR10183:SF382">
    <property type="entry name" value="CALPAIN-15"/>
    <property type="match status" value="1"/>
</dbReference>
<dbReference type="AlphaFoldDB" id="A0A7J6LXP9"/>
<dbReference type="PROSITE" id="PS01358">
    <property type="entry name" value="ZF_RANBP2_1"/>
    <property type="match status" value="1"/>
</dbReference>
<evidence type="ECO:0008006" key="13">
    <source>
        <dbReference type="Google" id="ProtNLM"/>
    </source>
</evidence>
<evidence type="ECO:0000256" key="3">
    <source>
        <dbReference type="ARBA" id="ARBA00022771"/>
    </source>
</evidence>
<evidence type="ECO:0000259" key="10">
    <source>
        <dbReference type="PROSITE" id="PS50203"/>
    </source>
</evidence>
<dbReference type="InterPro" id="IPR001876">
    <property type="entry name" value="Znf_RanBP2"/>
</dbReference>
<dbReference type="InterPro" id="IPR001300">
    <property type="entry name" value="Peptidase_C2_calpain_cat"/>
</dbReference>
<feature type="active site" evidence="5 6">
    <location>
        <position position="414"/>
    </location>
</feature>
<dbReference type="GO" id="GO:0005737">
    <property type="term" value="C:cytoplasm"/>
    <property type="evidence" value="ECO:0007669"/>
    <property type="project" value="TreeGrafter"/>
</dbReference>